<dbReference type="AlphaFoldDB" id="A0A550CUU1"/>
<dbReference type="PROSITE" id="PS50082">
    <property type="entry name" value="WD_REPEATS_2"/>
    <property type="match status" value="2"/>
</dbReference>
<comment type="caution">
    <text evidence="8">The sequence shown here is derived from an EMBL/GenBank/DDBJ whole genome shotgun (WGS) entry which is preliminary data.</text>
</comment>
<accession>A0A550CUU1</accession>
<evidence type="ECO:0000256" key="4">
    <source>
        <dbReference type="ARBA" id="ARBA00023242"/>
    </source>
</evidence>
<dbReference type="Proteomes" id="UP000320762">
    <property type="component" value="Unassembled WGS sequence"/>
</dbReference>
<keyword evidence="4" id="KW-0539">Nucleus</keyword>
<reference evidence="8 9" key="1">
    <citation type="journal article" date="2019" name="New Phytol.">
        <title>Comparative genomics reveals unique wood-decay strategies and fruiting body development in the Schizophyllaceae.</title>
        <authorList>
            <person name="Almasi E."/>
            <person name="Sahu N."/>
            <person name="Krizsan K."/>
            <person name="Balint B."/>
            <person name="Kovacs G.M."/>
            <person name="Kiss B."/>
            <person name="Cseklye J."/>
            <person name="Drula E."/>
            <person name="Henrissat B."/>
            <person name="Nagy I."/>
            <person name="Chovatia M."/>
            <person name="Adam C."/>
            <person name="LaButti K."/>
            <person name="Lipzen A."/>
            <person name="Riley R."/>
            <person name="Grigoriev I.V."/>
            <person name="Nagy L.G."/>
        </authorList>
    </citation>
    <scope>NUCLEOTIDE SEQUENCE [LARGE SCALE GENOMIC DNA]</scope>
    <source>
        <strain evidence="8 9">NL-1724</strain>
    </source>
</reference>
<dbReference type="SMART" id="SM00320">
    <property type="entry name" value="WD40"/>
    <property type="match status" value="7"/>
</dbReference>
<evidence type="ECO:0000256" key="1">
    <source>
        <dbReference type="ARBA" id="ARBA00004123"/>
    </source>
</evidence>
<dbReference type="OrthoDB" id="196858at2759"/>
<feature type="region of interest" description="Disordered" evidence="6">
    <location>
        <begin position="399"/>
        <end position="426"/>
    </location>
</feature>
<dbReference type="InterPro" id="IPR037850">
    <property type="entry name" value="RBBP5/Swd1"/>
</dbReference>
<evidence type="ECO:0000313" key="8">
    <source>
        <dbReference type="EMBL" id="TRM68554.1"/>
    </source>
</evidence>
<feature type="repeat" description="WD" evidence="5">
    <location>
        <begin position="61"/>
        <end position="102"/>
    </location>
</feature>
<dbReference type="PROSITE" id="PS50294">
    <property type="entry name" value="WD_REPEATS_REGION"/>
    <property type="match status" value="2"/>
</dbReference>
<evidence type="ECO:0000256" key="3">
    <source>
        <dbReference type="ARBA" id="ARBA00022737"/>
    </source>
</evidence>
<dbReference type="InterPro" id="IPR013979">
    <property type="entry name" value="TIF_beta_prop-like"/>
</dbReference>
<keyword evidence="2 5" id="KW-0853">WD repeat</keyword>
<dbReference type="InterPro" id="IPR015943">
    <property type="entry name" value="WD40/YVTN_repeat-like_dom_sf"/>
</dbReference>
<sequence length="447" mass="51348">MNEQLINNYNRPSYPTAVQTSLNATSNMACFDPTGRYVAAGSLDGLVRVWDLETREVVRDLDAHVRTITALDWSRRSRYLLTASQDWNVALWDLENVQEPMQRVMTFRHDAPVLSAQFHPRNSKIILVAIPGDVYIYDLRRDHEYCSFVAYISEEDVNCRATCARFDPSGRHIFVGTSNGQVHVYNTRTKMLVARHRIAGITGQIKVTDIEFTKSGRRFVTNTTDRTLRQFVTPSYPRPDPDGEILEHDLDPTHRFSDPINKTQWYAVSYSPDGEWLAGGAADPAAHKIYVWDLSSDGQLATALDGGTETLLWCHWNPARSMLLSNTSQGNILIWHAPTQERWGAFAGDFEELDENIMYEEREDEFDIEDESEIVKRKMLQEEEEVDIDTIDVAPKWEVQPLPRAPPNDEDLHWADEEPDSDSTEWALHARVLKEKSKVDDRYDDER</sequence>
<proteinExistence type="predicted"/>
<feature type="domain" description="Translation initiation factor beta propellor-like" evidence="7">
    <location>
        <begin position="22"/>
        <end position="89"/>
    </location>
</feature>
<dbReference type="PANTHER" id="PTHR44040:SF1">
    <property type="entry name" value="RETINOBLASTOMA-BINDING PROTEIN 5"/>
    <property type="match status" value="1"/>
</dbReference>
<keyword evidence="3" id="KW-0677">Repeat</keyword>
<dbReference type="Pfam" id="PF00400">
    <property type="entry name" value="WD40"/>
    <property type="match status" value="1"/>
</dbReference>
<evidence type="ECO:0000256" key="5">
    <source>
        <dbReference type="PROSITE-ProRule" id="PRU00221"/>
    </source>
</evidence>
<dbReference type="GO" id="GO:0048188">
    <property type="term" value="C:Set1C/COMPASS complex"/>
    <property type="evidence" value="ECO:0007669"/>
    <property type="project" value="InterPro"/>
</dbReference>
<dbReference type="InterPro" id="IPR036322">
    <property type="entry name" value="WD40_repeat_dom_sf"/>
</dbReference>
<protein>
    <submittedName>
        <fullName evidence="8">WD40-repeat-containing domain protein</fullName>
    </submittedName>
</protein>
<keyword evidence="9" id="KW-1185">Reference proteome</keyword>
<evidence type="ECO:0000256" key="2">
    <source>
        <dbReference type="ARBA" id="ARBA00022574"/>
    </source>
</evidence>
<dbReference type="SUPFAM" id="SSF50978">
    <property type="entry name" value="WD40 repeat-like"/>
    <property type="match status" value="1"/>
</dbReference>
<evidence type="ECO:0000313" key="9">
    <source>
        <dbReference type="Proteomes" id="UP000320762"/>
    </source>
</evidence>
<name>A0A550CUU1_9AGAR</name>
<dbReference type="STRING" id="97359.A0A550CUU1"/>
<dbReference type="Gene3D" id="2.130.10.10">
    <property type="entry name" value="YVTN repeat-like/Quinoprotein amine dehydrogenase"/>
    <property type="match status" value="2"/>
</dbReference>
<dbReference type="Pfam" id="PF08662">
    <property type="entry name" value="eIF2A"/>
    <property type="match status" value="1"/>
</dbReference>
<evidence type="ECO:0000259" key="7">
    <source>
        <dbReference type="Pfam" id="PF08662"/>
    </source>
</evidence>
<gene>
    <name evidence="8" type="ORF">BD626DRAFT_482092</name>
</gene>
<dbReference type="PANTHER" id="PTHR44040">
    <property type="entry name" value="RETINOBLASTOMA-BINDING PROTEIN 5"/>
    <property type="match status" value="1"/>
</dbReference>
<feature type="repeat" description="WD" evidence="5">
    <location>
        <begin position="31"/>
        <end position="60"/>
    </location>
</feature>
<evidence type="ECO:0000256" key="6">
    <source>
        <dbReference type="SAM" id="MobiDB-lite"/>
    </source>
</evidence>
<dbReference type="InterPro" id="IPR019775">
    <property type="entry name" value="WD40_repeat_CS"/>
</dbReference>
<comment type="subcellular location">
    <subcellularLocation>
        <location evidence="1">Nucleus</location>
    </subcellularLocation>
</comment>
<dbReference type="PROSITE" id="PS00678">
    <property type="entry name" value="WD_REPEATS_1"/>
    <property type="match status" value="2"/>
</dbReference>
<organism evidence="8 9">
    <name type="scientific">Schizophyllum amplum</name>
    <dbReference type="NCBI Taxonomy" id="97359"/>
    <lineage>
        <taxon>Eukaryota</taxon>
        <taxon>Fungi</taxon>
        <taxon>Dikarya</taxon>
        <taxon>Basidiomycota</taxon>
        <taxon>Agaricomycotina</taxon>
        <taxon>Agaricomycetes</taxon>
        <taxon>Agaricomycetidae</taxon>
        <taxon>Agaricales</taxon>
        <taxon>Schizophyllaceae</taxon>
        <taxon>Schizophyllum</taxon>
    </lineage>
</organism>
<dbReference type="EMBL" id="VDMD01000002">
    <property type="protein sequence ID" value="TRM68554.1"/>
    <property type="molecule type" value="Genomic_DNA"/>
</dbReference>
<dbReference type="InterPro" id="IPR001680">
    <property type="entry name" value="WD40_rpt"/>
</dbReference>